<evidence type="ECO:0000313" key="1">
    <source>
        <dbReference type="EMBL" id="DAD38640.1"/>
    </source>
</evidence>
<name>A0A822Z1T1_NELNU</name>
<sequence>MTGFNKLQSVAAIVFVAFVVFSRVGSARLLTDEFRPQNIAATEPALNLVLPGGDVGASLESGSLKPLPSCESEPAEKLAMQFPLHAPLRGIAAGNKNWPLVFNILPKGNHPPSAPSKGINKVIN</sequence>
<dbReference type="Proteomes" id="UP000607653">
    <property type="component" value="Unassembled WGS sequence"/>
</dbReference>
<dbReference type="AlphaFoldDB" id="A0A822Z1T1"/>
<organism evidence="1 2">
    <name type="scientific">Nelumbo nucifera</name>
    <name type="common">Sacred lotus</name>
    <dbReference type="NCBI Taxonomy" id="4432"/>
    <lineage>
        <taxon>Eukaryota</taxon>
        <taxon>Viridiplantae</taxon>
        <taxon>Streptophyta</taxon>
        <taxon>Embryophyta</taxon>
        <taxon>Tracheophyta</taxon>
        <taxon>Spermatophyta</taxon>
        <taxon>Magnoliopsida</taxon>
        <taxon>Proteales</taxon>
        <taxon>Nelumbonaceae</taxon>
        <taxon>Nelumbo</taxon>
    </lineage>
</organism>
<reference evidence="1 2" key="1">
    <citation type="journal article" date="2020" name="Mol. Biol. Evol.">
        <title>Distinct Expression and Methylation Patterns for Genes with Different Fates following a Single Whole-Genome Duplication in Flowering Plants.</title>
        <authorList>
            <person name="Shi T."/>
            <person name="Rahmani R.S."/>
            <person name="Gugger P.F."/>
            <person name="Wang M."/>
            <person name="Li H."/>
            <person name="Zhang Y."/>
            <person name="Li Z."/>
            <person name="Wang Q."/>
            <person name="Van de Peer Y."/>
            <person name="Marchal K."/>
            <person name="Chen J."/>
        </authorList>
    </citation>
    <scope>NUCLEOTIDE SEQUENCE [LARGE SCALE GENOMIC DNA]</scope>
    <source>
        <tissue evidence="1">Leaf</tissue>
    </source>
</reference>
<gene>
    <name evidence="1" type="ORF">HUJ06_012962</name>
</gene>
<protein>
    <submittedName>
        <fullName evidence="1">Uncharacterized protein</fullName>
    </submittedName>
</protein>
<dbReference type="EMBL" id="DUZY01000005">
    <property type="protein sequence ID" value="DAD38640.1"/>
    <property type="molecule type" value="Genomic_DNA"/>
</dbReference>
<accession>A0A822Z1T1</accession>
<keyword evidence="2" id="KW-1185">Reference proteome</keyword>
<proteinExistence type="predicted"/>
<comment type="caution">
    <text evidence="1">The sequence shown here is derived from an EMBL/GenBank/DDBJ whole genome shotgun (WGS) entry which is preliminary data.</text>
</comment>
<evidence type="ECO:0000313" key="2">
    <source>
        <dbReference type="Proteomes" id="UP000607653"/>
    </source>
</evidence>